<evidence type="ECO:0000259" key="2">
    <source>
        <dbReference type="PROSITE" id="PS50175"/>
    </source>
</evidence>
<proteinExistence type="predicted"/>
<keyword evidence="1 3" id="KW-0378">Hydrolase</keyword>
<gene>
    <name evidence="3" type="ORF">KK137_15315</name>
</gene>
<dbReference type="NCBIfam" id="TIGR02281">
    <property type="entry name" value="clan_AA_DTGA"/>
    <property type="match status" value="1"/>
</dbReference>
<dbReference type="EMBL" id="JAHFVK010000002">
    <property type="protein sequence ID" value="MBT2135708.1"/>
    <property type="molecule type" value="Genomic_DNA"/>
</dbReference>
<dbReference type="Proteomes" id="UP000811255">
    <property type="component" value="Unassembled WGS sequence"/>
</dbReference>
<dbReference type="InterPro" id="IPR001969">
    <property type="entry name" value="Aspartic_peptidase_AS"/>
</dbReference>
<feature type="domain" description="Peptidase A2" evidence="2">
    <location>
        <begin position="72"/>
        <end position="151"/>
    </location>
</feature>
<dbReference type="RefSeq" id="WP_214537388.1">
    <property type="nucleotide sequence ID" value="NZ_JAHFVK010000002.1"/>
</dbReference>
<dbReference type="InterPro" id="IPR001995">
    <property type="entry name" value="Peptidase_A2_cat"/>
</dbReference>
<reference evidence="3 4" key="1">
    <citation type="submission" date="2021-05" db="EMBL/GenBank/DDBJ databases">
        <title>Croceibacterium sp. LX-88 genome sequence.</title>
        <authorList>
            <person name="Luo X."/>
        </authorList>
    </citation>
    <scope>NUCLEOTIDE SEQUENCE [LARGE SCALE GENOMIC DNA]</scope>
    <source>
        <strain evidence="3 4">LX-88</strain>
    </source>
</reference>
<dbReference type="InterPro" id="IPR011969">
    <property type="entry name" value="Clan_AA_Asp_peptidase_C"/>
</dbReference>
<comment type="caution">
    <text evidence="3">The sequence shown here is derived from an EMBL/GenBank/DDBJ whole genome shotgun (WGS) entry which is preliminary data.</text>
</comment>
<dbReference type="PROSITE" id="PS50175">
    <property type="entry name" value="ASP_PROT_RETROV"/>
    <property type="match status" value="1"/>
</dbReference>
<dbReference type="GO" id="GO:0008233">
    <property type="term" value="F:peptidase activity"/>
    <property type="evidence" value="ECO:0007669"/>
    <property type="project" value="UniProtKB-KW"/>
</dbReference>
<dbReference type="EC" id="3.4.23.-" evidence="3"/>
<protein>
    <submittedName>
        <fullName evidence="3">TIGR02281 family clan AA aspartic protease</fullName>
        <ecNumber evidence="3">3.4.23.-</ecNumber>
    </submittedName>
</protein>
<dbReference type="SUPFAM" id="SSF50630">
    <property type="entry name" value="Acid proteases"/>
    <property type="match status" value="1"/>
</dbReference>
<dbReference type="PROSITE" id="PS00141">
    <property type="entry name" value="ASP_PROTEASE"/>
    <property type="match status" value="1"/>
</dbReference>
<keyword evidence="4" id="KW-1185">Reference proteome</keyword>
<evidence type="ECO:0000313" key="3">
    <source>
        <dbReference type="EMBL" id="MBT2135708.1"/>
    </source>
</evidence>
<sequence length="169" mass="17664">MKVEPLFALLAAGMVIAWFAPDRARDGPPPPGEHKAGAAAVEVVRQEPGPVVLPREADGHFYADVIVDAASSEMLVDTGATVIALTDEDANSMGIAWDQAQVRPVARGASGDVYGVPVLLDTVRIGDLEVRGVEAIVVPDGLDISLLGQSFLSRIGKVQIETGRMILGG</sequence>
<name>A0ABS5W7I2_9SPHN</name>
<evidence type="ECO:0000256" key="1">
    <source>
        <dbReference type="ARBA" id="ARBA00022801"/>
    </source>
</evidence>
<keyword evidence="3" id="KW-0645">Protease</keyword>
<dbReference type="Pfam" id="PF13975">
    <property type="entry name" value="gag-asp_proteas"/>
    <property type="match status" value="1"/>
</dbReference>
<dbReference type="InterPro" id="IPR034122">
    <property type="entry name" value="Retropepsin-like_bacterial"/>
</dbReference>
<accession>A0ABS5W7I2</accession>
<organism evidence="3 4">
    <name type="scientific">Croceibacterium selenioxidans</name>
    <dbReference type="NCBI Taxonomy" id="2838833"/>
    <lineage>
        <taxon>Bacteria</taxon>
        <taxon>Pseudomonadati</taxon>
        <taxon>Pseudomonadota</taxon>
        <taxon>Alphaproteobacteria</taxon>
        <taxon>Sphingomonadales</taxon>
        <taxon>Erythrobacteraceae</taxon>
        <taxon>Croceibacterium</taxon>
    </lineage>
</organism>
<evidence type="ECO:0000313" key="4">
    <source>
        <dbReference type="Proteomes" id="UP000811255"/>
    </source>
</evidence>
<dbReference type="Gene3D" id="2.40.70.10">
    <property type="entry name" value="Acid Proteases"/>
    <property type="match status" value="1"/>
</dbReference>
<dbReference type="GO" id="GO:0006508">
    <property type="term" value="P:proteolysis"/>
    <property type="evidence" value="ECO:0007669"/>
    <property type="project" value="UniProtKB-KW"/>
</dbReference>
<dbReference type="CDD" id="cd05483">
    <property type="entry name" value="retropepsin_like_bacteria"/>
    <property type="match status" value="1"/>
</dbReference>
<dbReference type="InterPro" id="IPR021109">
    <property type="entry name" value="Peptidase_aspartic_dom_sf"/>
</dbReference>